<dbReference type="AlphaFoldDB" id="A0A918ZX40"/>
<comment type="caution">
    <text evidence="1">The sequence shown here is derived from an EMBL/GenBank/DDBJ whole genome shotgun (WGS) entry which is preliminary data.</text>
</comment>
<protein>
    <submittedName>
        <fullName evidence="1">Uncharacterized protein</fullName>
    </submittedName>
</protein>
<evidence type="ECO:0000313" key="2">
    <source>
        <dbReference type="Proteomes" id="UP000641386"/>
    </source>
</evidence>
<accession>A0A918ZX40</accession>
<keyword evidence="2" id="KW-1185">Reference proteome</keyword>
<proteinExistence type="predicted"/>
<name>A0A918ZX40_9ACTN</name>
<dbReference type="EMBL" id="BNBC01000013">
    <property type="protein sequence ID" value="GHE75576.1"/>
    <property type="molecule type" value="Genomic_DNA"/>
</dbReference>
<organism evidence="1 2">
    <name type="scientific">Streptomyces spiralis</name>
    <dbReference type="NCBI Taxonomy" id="66376"/>
    <lineage>
        <taxon>Bacteria</taxon>
        <taxon>Bacillati</taxon>
        <taxon>Actinomycetota</taxon>
        <taxon>Actinomycetes</taxon>
        <taxon>Kitasatosporales</taxon>
        <taxon>Streptomycetaceae</taxon>
        <taxon>Streptomyces</taxon>
    </lineage>
</organism>
<dbReference type="Proteomes" id="UP000641386">
    <property type="component" value="Unassembled WGS sequence"/>
</dbReference>
<evidence type="ECO:0000313" key="1">
    <source>
        <dbReference type="EMBL" id="GHE75576.1"/>
    </source>
</evidence>
<gene>
    <name evidence="1" type="ORF">GCM10014715_33140</name>
</gene>
<sequence>MPQYEPTCIPFAVAVGTDSDGNNRFMPLTWGFGDLVRRNWTVGPQSLTTATAGPGRLCGFLILKTVVARATVGSNPTPTALLNGP</sequence>
<reference evidence="1" key="2">
    <citation type="submission" date="2020-09" db="EMBL/GenBank/DDBJ databases">
        <authorList>
            <person name="Sun Q."/>
            <person name="Ohkuma M."/>
        </authorList>
    </citation>
    <scope>NUCLEOTIDE SEQUENCE</scope>
    <source>
        <strain evidence="1">JCM 3302</strain>
    </source>
</reference>
<reference evidence="1" key="1">
    <citation type="journal article" date="2014" name="Int. J. Syst. Evol. Microbiol.">
        <title>Complete genome sequence of Corynebacterium casei LMG S-19264T (=DSM 44701T), isolated from a smear-ripened cheese.</title>
        <authorList>
            <consortium name="US DOE Joint Genome Institute (JGI-PGF)"/>
            <person name="Walter F."/>
            <person name="Albersmeier A."/>
            <person name="Kalinowski J."/>
            <person name="Ruckert C."/>
        </authorList>
    </citation>
    <scope>NUCLEOTIDE SEQUENCE</scope>
    <source>
        <strain evidence="1">JCM 3302</strain>
    </source>
</reference>